<feature type="compositionally biased region" description="Pro residues" evidence="1">
    <location>
        <begin position="690"/>
        <end position="701"/>
    </location>
</feature>
<dbReference type="EMBL" id="JBFXLU010000103">
    <property type="protein sequence ID" value="KAL2842051.1"/>
    <property type="molecule type" value="Genomic_DNA"/>
</dbReference>
<dbReference type="InterPro" id="IPR052766">
    <property type="entry name" value="S41A_metabolite_peptidase"/>
</dbReference>
<feature type="signal peptide" evidence="2">
    <location>
        <begin position="1"/>
        <end position="24"/>
    </location>
</feature>
<feature type="chain" id="PRO_5046697493" description="Tail specific protease domain-containing protein" evidence="2">
    <location>
        <begin position="25"/>
        <end position="887"/>
    </location>
</feature>
<keyword evidence="2" id="KW-0732">Signal</keyword>
<comment type="caution">
    <text evidence="5">The sequence shown here is derived from an EMBL/GenBank/DDBJ whole genome shotgun (WGS) entry which is preliminary data.</text>
</comment>
<evidence type="ECO:0000259" key="3">
    <source>
        <dbReference type="Pfam" id="PF03572"/>
    </source>
</evidence>
<evidence type="ECO:0000313" key="6">
    <source>
        <dbReference type="Proteomes" id="UP001610446"/>
    </source>
</evidence>
<evidence type="ECO:0000256" key="1">
    <source>
        <dbReference type="SAM" id="MobiDB-lite"/>
    </source>
</evidence>
<accession>A0ABR4JQE1</accession>
<dbReference type="InterPro" id="IPR029045">
    <property type="entry name" value="ClpP/crotonase-like_dom_sf"/>
</dbReference>
<feature type="domain" description="CPAF-like PDZ" evidence="4">
    <location>
        <begin position="150"/>
        <end position="264"/>
    </location>
</feature>
<proteinExistence type="predicted"/>
<keyword evidence="6" id="KW-1185">Reference proteome</keyword>
<name>A0ABR4JQE1_9EURO</name>
<sequence length="887" mass="96788">MHSLTKLILLGLAQALAHTGGSTAKSTKCPFQGRLTEFLSTVGTPVFHSSFVLACLTSVPFNAAVGSRLIRYLNDTLQFHSTLAYLADPPAGYQQPAVDLMAGLAELQHTIDGGGFENEYDFENAIQRLLQAAHDDHLALVGGILSPFAFGSPYAITSVSLDGRELPKVYVTDDLFANETENLAWAVSPVSTINGQDVVDFLTQFAAANSAGKLEPHADWNMLMQSGALDAQGYWEVFYGAATVYPGGTIILGFENGSYTEPKTWDALYYSPGDTGPLETGGDFYNFFMLGLYPESYVVNASAEIDDSVELDYTPCPTAIPEPGQLLGAYPAAANVVPAGACADDQGSVRGYFLNESSLAVLSIPAFVSYGEEGTRFPDTVRDFLRRSRRAGLRKVVIDLQQNSGGQPLLAIDIFKLFFPTVDPFAASRRRASPWADILGSALTEYWQHLTGDETLWYTLLTDEWVTARRLDAESGEYYDSWDEYFGPAGTYNGDAFTNLERYNLSDHIFSEEAAGIDIDDSSSSPASYDAQDIIMLTDGLCSSSCALFIEMMHQTGVRTVVAGGQPHYGPMQGAAGTRGAAAYTAQQLDEDIEDAQYIHNASTPGEAGLPDRSLGLYIPFLGVNLRDQIREHDPEHVPLQFQYQPAECRIFYTPKTWYNYTALWIHAADAIWSSPSLCVANSTSDKPLRPPPPPPAPSPTPQAQLLATPINIPSASNNTPNDPSNDIFASTLRLSSYDFRRCATNQDCNGGGQYSCQPIHVCHNGDMTILRRCVATCASIRSSCTRGTSAPFRGPGATGDPHSKWDGGHCLPSPPRWCKARENYASQPYYERERNKTLSAMDQRGLSNCDFYARFSTCQNKSGDWVLDNIPQAATEPYIAHPYRAI</sequence>
<protein>
    <recommendedName>
        <fullName evidence="7">Tail specific protease domain-containing protein</fullName>
    </recommendedName>
</protein>
<evidence type="ECO:0000256" key="2">
    <source>
        <dbReference type="SAM" id="SignalP"/>
    </source>
</evidence>
<dbReference type="Proteomes" id="UP001610446">
    <property type="component" value="Unassembled WGS sequence"/>
</dbReference>
<dbReference type="Pfam" id="PF03572">
    <property type="entry name" value="Peptidase_S41"/>
    <property type="match status" value="1"/>
</dbReference>
<evidence type="ECO:0000259" key="4">
    <source>
        <dbReference type="Pfam" id="PF23658"/>
    </source>
</evidence>
<feature type="domain" description="Tail specific protease" evidence="3">
    <location>
        <begin position="359"/>
        <end position="562"/>
    </location>
</feature>
<dbReference type="PANTHER" id="PTHR37049">
    <property type="entry name" value="PEPTIDASE S41 FAMILY PROTEIN"/>
    <property type="match status" value="1"/>
</dbReference>
<evidence type="ECO:0000313" key="5">
    <source>
        <dbReference type="EMBL" id="KAL2842051.1"/>
    </source>
</evidence>
<dbReference type="Gene3D" id="3.90.226.10">
    <property type="entry name" value="2-enoyl-CoA Hydratase, Chain A, domain 1"/>
    <property type="match status" value="1"/>
</dbReference>
<dbReference type="PANTHER" id="PTHR37049:SF5">
    <property type="entry name" value="TAIL SPECIFIC PROTEASE DOMAIN-CONTAINING PROTEIN"/>
    <property type="match status" value="1"/>
</dbReference>
<organism evidence="5 6">
    <name type="scientific">Aspergillus pseudoustus</name>
    <dbReference type="NCBI Taxonomy" id="1810923"/>
    <lineage>
        <taxon>Eukaryota</taxon>
        <taxon>Fungi</taxon>
        <taxon>Dikarya</taxon>
        <taxon>Ascomycota</taxon>
        <taxon>Pezizomycotina</taxon>
        <taxon>Eurotiomycetes</taxon>
        <taxon>Eurotiomycetidae</taxon>
        <taxon>Eurotiales</taxon>
        <taxon>Aspergillaceae</taxon>
        <taxon>Aspergillus</taxon>
        <taxon>Aspergillus subgen. Nidulantes</taxon>
    </lineage>
</organism>
<dbReference type="InterPro" id="IPR056186">
    <property type="entry name" value="PDZ_CPAF-rel"/>
</dbReference>
<dbReference type="SUPFAM" id="SSF52096">
    <property type="entry name" value="ClpP/crotonase"/>
    <property type="match status" value="1"/>
</dbReference>
<reference evidence="5 6" key="1">
    <citation type="submission" date="2024-07" db="EMBL/GenBank/DDBJ databases">
        <title>Section-level genome sequencing and comparative genomics of Aspergillus sections Usti and Cavernicolus.</title>
        <authorList>
            <consortium name="Lawrence Berkeley National Laboratory"/>
            <person name="Nybo J.L."/>
            <person name="Vesth T.C."/>
            <person name="Theobald S."/>
            <person name="Frisvad J.C."/>
            <person name="Larsen T.O."/>
            <person name="Kjaerboelling I."/>
            <person name="Rothschild-Mancinelli K."/>
            <person name="Lyhne E.K."/>
            <person name="Kogle M.E."/>
            <person name="Barry K."/>
            <person name="Clum A."/>
            <person name="Na H."/>
            <person name="Ledsgaard L."/>
            <person name="Lin J."/>
            <person name="Lipzen A."/>
            <person name="Kuo A."/>
            <person name="Riley R."/>
            <person name="Mondo S."/>
            <person name="Labutti K."/>
            <person name="Haridas S."/>
            <person name="Pangalinan J."/>
            <person name="Salamov A.A."/>
            <person name="Simmons B.A."/>
            <person name="Magnuson J.K."/>
            <person name="Chen J."/>
            <person name="Drula E."/>
            <person name="Henrissat B."/>
            <person name="Wiebenga A."/>
            <person name="Lubbers R.J."/>
            <person name="Gomes A.C."/>
            <person name="Makela M.R."/>
            <person name="Stajich J."/>
            <person name="Grigoriev I.V."/>
            <person name="Mortensen U.H."/>
            <person name="De Vries R.P."/>
            <person name="Baker S.E."/>
            <person name="Andersen M.R."/>
        </authorList>
    </citation>
    <scope>NUCLEOTIDE SEQUENCE [LARGE SCALE GENOMIC DNA]</scope>
    <source>
        <strain evidence="5 6">CBS 123904</strain>
    </source>
</reference>
<dbReference type="Pfam" id="PF23658">
    <property type="entry name" value="PDZ_CPAF_rel"/>
    <property type="match status" value="1"/>
</dbReference>
<evidence type="ECO:0008006" key="7">
    <source>
        <dbReference type="Google" id="ProtNLM"/>
    </source>
</evidence>
<dbReference type="InterPro" id="IPR005151">
    <property type="entry name" value="Tail-specific_protease"/>
</dbReference>
<feature type="region of interest" description="Disordered" evidence="1">
    <location>
        <begin position="683"/>
        <end position="704"/>
    </location>
</feature>
<feature type="region of interest" description="Disordered" evidence="1">
    <location>
        <begin position="787"/>
        <end position="807"/>
    </location>
</feature>
<gene>
    <name evidence="5" type="ORF">BJY01DRAFT_256872</name>
</gene>